<dbReference type="Gene3D" id="3.50.50.60">
    <property type="entry name" value="FAD/NAD(P)-binding domain"/>
    <property type="match status" value="1"/>
</dbReference>
<gene>
    <name evidence="2" type="ORF">HNR30_008213</name>
</gene>
<dbReference type="Proteomes" id="UP000530928">
    <property type="component" value="Unassembled WGS sequence"/>
</dbReference>
<dbReference type="InterPro" id="IPR002938">
    <property type="entry name" value="FAD-bd"/>
</dbReference>
<dbReference type="EMBL" id="JACDUR010000009">
    <property type="protein sequence ID" value="MBA2896822.1"/>
    <property type="molecule type" value="Genomic_DNA"/>
</dbReference>
<comment type="caution">
    <text evidence="2">The sequence shown here is derived from an EMBL/GenBank/DDBJ whole genome shotgun (WGS) entry which is preliminary data.</text>
</comment>
<sequence>MRVLISGASIAGPVAAYWLARHGFEVTVVERAPTLRKTGGHAVDLFRPALEIAERMGVAEAIEARRTGITTMIAHRRGRRPVTVGLGKIYRATSSRHVEIMRDDLSEIFYEAAMDDVEYLFGDSISSIDDRTVTFESGASREFDLVIGADGLHSNTRRLLFGQVEEHFTGACLAVFTVSPDTLEPATSYAHLDPGRVAVAYRSGREARAGFFFHSEPLEIHHRDTASHKRVLLERFAGLHPQVDGWLDELGATPAFYFDAITQLRLDTWSKGRVALVGDAGYCPGPAIGGSTSLAVYSAYVLAGELARTPGDHERAFAAYADEIRELVRRSRAFAMGAAKALVPGSRLGVAVLVGGARLVSVLPPALSRALATRNLRVHDSMTVKDYSSSVRAGT</sequence>
<dbReference type="RefSeq" id="WP_181615518.1">
    <property type="nucleotide sequence ID" value="NZ_BAABAM010000008.1"/>
</dbReference>
<dbReference type="AlphaFoldDB" id="A0A7W0CT34"/>
<feature type="domain" description="FAD-binding" evidence="1">
    <location>
        <begin position="2"/>
        <end position="309"/>
    </location>
</feature>
<evidence type="ECO:0000259" key="1">
    <source>
        <dbReference type="Pfam" id="PF01494"/>
    </source>
</evidence>
<proteinExistence type="predicted"/>
<protein>
    <submittedName>
        <fullName evidence="2">2-polyprenyl-6-methoxyphenol hydroxylase-like FAD-dependent oxidoreductase</fullName>
    </submittedName>
</protein>
<reference evidence="2 3" key="1">
    <citation type="submission" date="2020-07" db="EMBL/GenBank/DDBJ databases">
        <title>Genomic Encyclopedia of Type Strains, Phase IV (KMG-IV): sequencing the most valuable type-strain genomes for metagenomic binning, comparative biology and taxonomic classification.</title>
        <authorList>
            <person name="Goeker M."/>
        </authorList>
    </citation>
    <scope>NUCLEOTIDE SEQUENCE [LARGE SCALE GENOMIC DNA]</scope>
    <source>
        <strain evidence="2 3">DSM 45533</strain>
    </source>
</reference>
<dbReference type="SUPFAM" id="SSF51905">
    <property type="entry name" value="FAD/NAD(P)-binding domain"/>
    <property type="match status" value="1"/>
</dbReference>
<organism evidence="2 3">
    <name type="scientific">Nonomuraea soli</name>
    <dbReference type="NCBI Taxonomy" id="1032476"/>
    <lineage>
        <taxon>Bacteria</taxon>
        <taxon>Bacillati</taxon>
        <taxon>Actinomycetota</taxon>
        <taxon>Actinomycetes</taxon>
        <taxon>Streptosporangiales</taxon>
        <taxon>Streptosporangiaceae</taxon>
        <taxon>Nonomuraea</taxon>
    </lineage>
</organism>
<dbReference type="PANTHER" id="PTHR46865">
    <property type="entry name" value="OXIDOREDUCTASE-RELATED"/>
    <property type="match status" value="1"/>
</dbReference>
<dbReference type="PRINTS" id="PR00420">
    <property type="entry name" value="RNGMNOXGNASE"/>
</dbReference>
<keyword evidence="3" id="KW-1185">Reference proteome</keyword>
<dbReference type="GO" id="GO:0071949">
    <property type="term" value="F:FAD binding"/>
    <property type="evidence" value="ECO:0007669"/>
    <property type="project" value="InterPro"/>
</dbReference>
<dbReference type="InterPro" id="IPR051704">
    <property type="entry name" value="FAD_aromatic-hydroxylase"/>
</dbReference>
<dbReference type="InterPro" id="IPR036188">
    <property type="entry name" value="FAD/NAD-bd_sf"/>
</dbReference>
<name>A0A7W0CT34_9ACTN</name>
<dbReference type="Pfam" id="PF01494">
    <property type="entry name" value="FAD_binding_3"/>
    <property type="match status" value="1"/>
</dbReference>
<evidence type="ECO:0000313" key="2">
    <source>
        <dbReference type="EMBL" id="MBA2896822.1"/>
    </source>
</evidence>
<dbReference type="PANTHER" id="PTHR46865:SF2">
    <property type="entry name" value="MONOOXYGENASE"/>
    <property type="match status" value="1"/>
</dbReference>
<accession>A0A7W0CT34</accession>
<dbReference type="Gene3D" id="3.30.9.10">
    <property type="entry name" value="D-Amino Acid Oxidase, subunit A, domain 2"/>
    <property type="match status" value="1"/>
</dbReference>
<evidence type="ECO:0000313" key="3">
    <source>
        <dbReference type="Proteomes" id="UP000530928"/>
    </source>
</evidence>